<reference evidence="2 3" key="2">
    <citation type="submission" date="2018-10" db="EMBL/GenBank/DDBJ databases">
        <authorList>
            <consortium name="Pathogen Informatics"/>
        </authorList>
    </citation>
    <scope>NUCLEOTIDE SEQUENCE [LARGE SCALE GENOMIC DNA]</scope>
</reference>
<name>A0A0R3U3U1_MESCO</name>
<feature type="compositionally biased region" description="Basic and acidic residues" evidence="1">
    <location>
        <begin position="33"/>
        <end position="42"/>
    </location>
</feature>
<sequence>MDRGDDCTPTRKGHARRDGGSRHVVKASQQAPMEKRICDTKSPDQPPTRCAVRHCPAADTGSNNRSENEQRSTSSRQVFTPTSEQSKTTETNTTASRPKEEALLAFQGGEVLGI</sequence>
<proteinExistence type="predicted"/>
<gene>
    <name evidence="2" type="ORF">MCOS_LOCUS1269</name>
</gene>
<evidence type="ECO:0000313" key="2">
    <source>
        <dbReference type="EMBL" id="VDD75266.1"/>
    </source>
</evidence>
<evidence type="ECO:0000256" key="1">
    <source>
        <dbReference type="SAM" id="MobiDB-lite"/>
    </source>
</evidence>
<dbReference type="EMBL" id="UXSR01000146">
    <property type="protein sequence ID" value="VDD75266.1"/>
    <property type="molecule type" value="Genomic_DNA"/>
</dbReference>
<reference evidence="4" key="1">
    <citation type="submission" date="2017-02" db="UniProtKB">
        <authorList>
            <consortium name="WormBaseParasite"/>
        </authorList>
    </citation>
    <scope>IDENTIFICATION</scope>
</reference>
<protein>
    <submittedName>
        <fullName evidence="2 4">Uncharacterized protein</fullName>
    </submittedName>
</protein>
<dbReference type="WBParaSite" id="MCOS_0000126801-mRNA-1">
    <property type="protein sequence ID" value="MCOS_0000126801-mRNA-1"/>
    <property type="gene ID" value="MCOS_0000126801"/>
</dbReference>
<feature type="compositionally biased region" description="Polar residues" evidence="1">
    <location>
        <begin position="60"/>
        <end position="96"/>
    </location>
</feature>
<feature type="region of interest" description="Disordered" evidence="1">
    <location>
        <begin position="1"/>
        <end position="114"/>
    </location>
</feature>
<evidence type="ECO:0000313" key="4">
    <source>
        <dbReference type="WBParaSite" id="MCOS_0000126801-mRNA-1"/>
    </source>
</evidence>
<accession>A0A0R3U3U1</accession>
<dbReference type="Proteomes" id="UP000267029">
    <property type="component" value="Unassembled WGS sequence"/>
</dbReference>
<dbReference type="AlphaFoldDB" id="A0A0R3U3U1"/>
<keyword evidence="3" id="KW-1185">Reference proteome</keyword>
<organism evidence="4">
    <name type="scientific">Mesocestoides corti</name>
    <name type="common">Flatworm</name>
    <dbReference type="NCBI Taxonomy" id="53468"/>
    <lineage>
        <taxon>Eukaryota</taxon>
        <taxon>Metazoa</taxon>
        <taxon>Spiralia</taxon>
        <taxon>Lophotrochozoa</taxon>
        <taxon>Platyhelminthes</taxon>
        <taxon>Cestoda</taxon>
        <taxon>Eucestoda</taxon>
        <taxon>Cyclophyllidea</taxon>
        <taxon>Mesocestoididae</taxon>
        <taxon>Mesocestoides</taxon>
    </lineage>
</organism>
<evidence type="ECO:0000313" key="3">
    <source>
        <dbReference type="Proteomes" id="UP000267029"/>
    </source>
</evidence>